<dbReference type="Gene3D" id="3.20.20.70">
    <property type="entry name" value="Aldolase class I"/>
    <property type="match status" value="1"/>
</dbReference>
<evidence type="ECO:0000259" key="3">
    <source>
        <dbReference type="Pfam" id="PF00724"/>
    </source>
</evidence>
<accession>X0UG63</accession>
<evidence type="ECO:0000256" key="2">
    <source>
        <dbReference type="ARBA" id="ARBA00023002"/>
    </source>
</evidence>
<dbReference type="SUPFAM" id="SSF51395">
    <property type="entry name" value="FMN-linked oxidoreductases"/>
    <property type="match status" value="1"/>
</dbReference>
<proteinExistence type="predicted"/>
<keyword evidence="1" id="KW-0285">Flavoprotein</keyword>
<sequence length="88" mass="9850">MEAGYDGVELHGSHGYLIEQFISPHANKRTDEFGGNFERRMNVPVSIIQGIHKLLGADFPVGFKFSAWEEVTGGIDFKLAKNIARRMV</sequence>
<dbReference type="InterPro" id="IPR013785">
    <property type="entry name" value="Aldolase_TIM"/>
</dbReference>
<dbReference type="Pfam" id="PF00724">
    <property type="entry name" value="Oxidored_FMN"/>
    <property type="match status" value="1"/>
</dbReference>
<evidence type="ECO:0000313" key="4">
    <source>
        <dbReference type="EMBL" id="GAG04560.1"/>
    </source>
</evidence>
<reference evidence="4" key="1">
    <citation type="journal article" date="2014" name="Front. Microbiol.">
        <title>High frequency of phylogenetically diverse reductive dehalogenase-homologous genes in deep subseafloor sedimentary metagenomes.</title>
        <authorList>
            <person name="Kawai M."/>
            <person name="Futagami T."/>
            <person name="Toyoda A."/>
            <person name="Takaki Y."/>
            <person name="Nishi S."/>
            <person name="Hori S."/>
            <person name="Arai W."/>
            <person name="Tsubouchi T."/>
            <person name="Morono Y."/>
            <person name="Uchiyama I."/>
            <person name="Ito T."/>
            <person name="Fujiyama A."/>
            <person name="Inagaki F."/>
            <person name="Takami H."/>
        </authorList>
    </citation>
    <scope>NUCLEOTIDE SEQUENCE</scope>
    <source>
        <strain evidence="4">Expedition CK06-06</strain>
    </source>
</reference>
<comment type="caution">
    <text evidence="4">The sequence shown here is derived from an EMBL/GenBank/DDBJ whole genome shotgun (WGS) entry which is preliminary data.</text>
</comment>
<dbReference type="PANTHER" id="PTHR43656:SF2">
    <property type="entry name" value="BINDING OXIDOREDUCTASE, PUTATIVE (AFU_ORTHOLOGUE AFUA_2G08260)-RELATED"/>
    <property type="match status" value="1"/>
</dbReference>
<dbReference type="PANTHER" id="PTHR43656">
    <property type="entry name" value="BINDING OXIDOREDUCTASE, PUTATIVE (AFU_ORTHOLOGUE AFUA_2G08260)-RELATED"/>
    <property type="match status" value="1"/>
</dbReference>
<keyword evidence="2" id="KW-0560">Oxidoreductase</keyword>
<dbReference type="AlphaFoldDB" id="X0UG63"/>
<name>X0UG63_9ZZZZ</name>
<feature type="domain" description="NADH:flavin oxidoreductase/NADH oxidase N-terminal" evidence="3">
    <location>
        <begin position="2"/>
        <end position="77"/>
    </location>
</feature>
<dbReference type="EMBL" id="BARS01028104">
    <property type="protein sequence ID" value="GAG04560.1"/>
    <property type="molecule type" value="Genomic_DNA"/>
</dbReference>
<dbReference type="InterPro" id="IPR001155">
    <property type="entry name" value="OxRdtase_FMN_N"/>
</dbReference>
<evidence type="ECO:0000256" key="1">
    <source>
        <dbReference type="ARBA" id="ARBA00022630"/>
    </source>
</evidence>
<dbReference type="InterPro" id="IPR051799">
    <property type="entry name" value="NADH_flavin_oxidoreductase"/>
</dbReference>
<gene>
    <name evidence="4" type="ORF">S01H1_44080</name>
</gene>
<dbReference type="GO" id="GO:0010181">
    <property type="term" value="F:FMN binding"/>
    <property type="evidence" value="ECO:0007669"/>
    <property type="project" value="InterPro"/>
</dbReference>
<organism evidence="4">
    <name type="scientific">marine sediment metagenome</name>
    <dbReference type="NCBI Taxonomy" id="412755"/>
    <lineage>
        <taxon>unclassified sequences</taxon>
        <taxon>metagenomes</taxon>
        <taxon>ecological metagenomes</taxon>
    </lineage>
</organism>
<dbReference type="GO" id="GO:0016491">
    <property type="term" value="F:oxidoreductase activity"/>
    <property type="evidence" value="ECO:0007669"/>
    <property type="project" value="UniProtKB-KW"/>
</dbReference>
<feature type="non-terminal residue" evidence="4">
    <location>
        <position position="88"/>
    </location>
</feature>
<protein>
    <recommendedName>
        <fullName evidence="3">NADH:flavin oxidoreductase/NADH oxidase N-terminal domain-containing protein</fullName>
    </recommendedName>
</protein>